<keyword evidence="6" id="KW-1185">Reference proteome</keyword>
<feature type="transmembrane region" description="Helical" evidence="3">
    <location>
        <begin position="262"/>
        <end position="281"/>
    </location>
</feature>
<keyword evidence="3" id="KW-1133">Transmembrane helix</keyword>
<dbReference type="Pfam" id="PF25800">
    <property type="entry name" value="FimV_N"/>
    <property type="match status" value="1"/>
</dbReference>
<dbReference type="Proteomes" id="UP000199665">
    <property type="component" value="Unassembled WGS sequence"/>
</dbReference>
<proteinExistence type="predicted"/>
<evidence type="ECO:0000256" key="1">
    <source>
        <dbReference type="SAM" id="Coils"/>
    </source>
</evidence>
<keyword evidence="3" id="KW-0812">Transmembrane</keyword>
<evidence type="ECO:0000259" key="4">
    <source>
        <dbReference type="Pfam" id="PF25800"/>
    </source>
</evidence>
<keyword evidence="3" id="KW-0472">Membrane</keyword>
<organism evidence="5 6">
    <name type="scientific">Pseudomonas mohnii</name>
    <dbReference type="NCBI Taxonomy" id="395600"/>
    <lineage>
        <taxon>Bacteria</taxon>
        <taxon>Pseudomonadati</taxon>
        <taxon>Pseudomonadota</taxon>
        <taxon>Gammaproteobacteria</taxon>
        <taxon>Pseudomonadales</taxon>
        <taxon>Pseudomonadaceae</taxon>
        <taxon>Pseudomonas</taxon>
    </lineage>
</organism>
<evidence type="ECO:0000313" key="6">
    <source>
        <dbReference type="Proteomes" id="UP000199665"/>
    </source>
</evidence>
<accession>A0ABY0XUE9</accession>
<reference evidence="5 6" key="1">
    <citation type="submission" date="2016-10" db="EMBL/GenBank/DDBJ databases">
        <authorList>
            <person name="Varghese N."/>
            <person name="Submissions S."/>
        </authorList>
    </citation>
    <scope>NUCLEOTIDE SEQUENCE [LARGE SCALE GENOMIC DNA]</scope>
    <source>
        <strain evidence="5 6">DSM 18327</strain>
    </source>
</reference>
<feature type="coiled-coil region" evidence="1">
    <location>
        <begin position="190"/>
        <end position="217"/>
    </location>
</feature>
<sequence>MLESRLFVVRCCTRLLLVGAVVTYSALASALGLGEMTVHSALNQPLRADIALMDAAGLEEGELSVSLATADEFSRAGVERVRFLDNLKFTPVLRGNRRLIQVTSNKPVNEPFLNFLVELNQPNGRLLREYTVLIDPPGSPNIVPATDEPLIGRPSSEFPSVQPATAPLPARKEPPKPAAAPLIHPLDEQLAASVLQNQQLQASVDELKAKLLAQGEQIAAGKKQVAELQTRLAEVQLSTAEPDEPAVVTPTPVVAAEPGRDLSLIFGLPALVVLGLLGWFVRRRRQPLQTAPEPAAKQEPGLNRSVEPWQDVLGKQGEIAAHDAQQASLRSSGFAPQESLENRSRHPGLSPVASAAVPVAAASGNEFQLNLDDLSMGASWGLIDATASPSSASTLPEPDIEWELEPVSRSMDGSFLVEFAEPVPSPDLEPPKQAARS</sequence>
<dbReference type="InterPro" id="IPR057840">
    <property type="entry name" value="FimV_N"/>
</dbReference>
<feature type="region of interest" description="Disordered" evidence="2">
    <location>
        <begin position="324"/>
        <end position="349"/>
    </location>
</feature>
<protein>
    <submittedName>
        <fullName evidence="5">Pilus assembly protein FimV</fullName>
    </submittedName>
</protein>
<comment type="caution">
    <text evidence="5">The sequence shown here is derived from an EMBL/GenBank/DDBJ whole genome shotgun (WGS) entry which is preliminary data.</text>
</comment>
<dbReference type="RefSeq" id="WP_139213616.1">
    <property type="nucleotide sequence ID" value="NZ_FNRV01000001.1"/>
</dbReference>
<evidence type="ECO:0000256" key="3">
    <source>
        <dbReference type="SAM" id="Phobius"/>
    </source>
</evidence>
<feature type="domain" description="FimV N-terminal" evidence="4">
    <location>
        <begin position="31"/>
        <end position="137"/>
    </location>
</feature>
<name>A0ABY0XUE9_9PSED</name>
<evidence type="ECO:0000313" key="5">
    <source>
        <dbReference type="EMBL" id="SEC21639.1"/>
    </source>
</evidence>
<dbReference type="EMBL" id="FNRV01000001">
    <property type="protein sequence ID" value="SEC21639.1"/>
    <property type="molecule type" value="Genomic_DNA"/>
</dbReference>
<feature type="region of interest" description="Disordered" evidence="2">
    <location>
        <begin position="153"/>
        <end position="177"/>
    </location>
</feature>
<gene>
    <name evidence="5" type="ORF">SAMN05216205_1775</name>
</gene>
<keyword evidence="1" id="KW-0175">Coiled coil</keyword>
<evidence type="ECO:0000256" key="2">
    <source>
        <dbReference type="SAM" id="MobiDB-lite"/>
    </source>
</evidence>